<dbReference type="AlphaFoldDB" id="E2SE93"/>
<gene>
    <name evidence="2" type="ORF">HMPREF0063_12029</name>
</gene>
<dbReference type="OrthoDB" id="3634417at2"/>
<keyword evidence="3" id="KW-1185">Reference proteome</keyword>
<name>E2SE93_9ACTN</name>
<feature type="region of interest" description="Disordered" evidence="1">
    <location>
        <begin position="47"/>
        <end position="71"/>
    </location>
</feature>
<evidence type="ECO:0000313" key="2">
    <source>
        <dbReference type="EMBL" id="EFQ82820.1"/>
    </source>
</evidence>
<dbReference type="Proteomes" id="UP000003111">
    <property type="component" value="Unassembled WGS sequence"/>
</dbReference>
<proteinExistence type="predicted"/>
<evidence type="ECO:0000256" key="1">
    <source>
        <dbReference type="SAM" id="MobiDB-lite"/>
    </source>
</evidence>
<accession>E2SE93</accession>
<reference evidence="2" key="1">
    <citation type="submission" date="2010-08" db="EMBL/GenBank/DDBJ databases">
        <authorList>
            <person name="Muzny D."/>
            <person name="Qin X."/>
            <person name="Buhay C."/>
            <person name="Dugan-Rocha S."/>
            <person name="Ding Y."/>
            <person name="Chen G."/>
            <person name="Hawes A."/>
            <person name="Holder M."/>
            <person name="Jhangiani S."/>
            <person name="Johnson A."/>
            <person name="Khan Z."/>
            <person name="Li Z."/>
            <person name="Liu W."/>
            <person name="Liu X."/>
            <person name="Perez L."/>
            <person name="Shen H."/>
            <person name="Wang Q."/>
            <person name="Watt J."/>
            <person name="Xi L."/>
            <person name="Xin Y."/>
            <person name="Zhou J."/>
            <person name="Deng J."/>
            <person name="Jiang H."/>
            <person name="Liu Y."/>
            <person name="Qu J."/>
            <person name="Song X.-Z."/>
            <person name="Zhang L."/>
            <person name="Villasana D."/>
            <person name="Johnson A."/>
            <person name="Liu J."/>
            <person name="Liyanage D."/>
            <person name="Lorensuhewa L."/>
            <person name="Robinson T."/>
            <person name="Song A."/>
            <person name="Song B.-B."/>
            <person name="Dinh H."/>
            <person name="Thornton R."/>
            <person name="Coyle M."/>
            <person name="Francisco L."/>
            <person name="Jackson L."/>
            <person name="Javaid M."/>
            <person name="Korchina V."/>
            <person name="Kovar C."/>
            <person name="Mata R."/>
            <person name="Mathew T."/>
            <person name="Ngo R."/>
            <person name="Nguyen L."/>
            <person name="Nguyen N."/>
            <person name="Okwuonu G."/>
            <person name="Ongeri F."/>
            <person name="Pham C."/>
            <person name="Simmons D."/>
            <person name="Wilczek-Boney K."/>
            <person name="Hale W."/>
            <person name="Jakkamsetti A."/>
            <person name="Pham P."/>
            <person name="Ruth R."/>
            <person name="San Lucas F."/>
            <person name="Warren J."/>
            <person name="Zhang J."/>
            <person name="Zhao Z."/>
            <person name="Zhou C."/>
            <person name="Zhu D."/>
            <person name="Lee S."/>
            <person name="Bess C."/>
            <person name="Blankenburg K."/>
            <person name="Forbes L."/>
            <person name="Fu Q."/>
            <person name="Gubbala S."/>
            <person name="Hirani K."/>
            <person name="Jayaseelan J.C."/>
            <person name="Lara F."/>
            <person name="Munidasa M."/>
            <person name="Palculict T."/>
            <person name="Patil S."/>
            <person name="Pu L.-L."/>
            <person name="Saada N."/>
            <person name="Tang L."/>
            <person name="Weissenberger G."/>
            <person name="Zhu Y."/>
            <person name="Hemphill L."/>
            <person name="Shang Y."/>
            <person name="Youmans B."/>
            <person name="Ayvaz T."/>
            <person name="Ross M."/>
            <person name="Santibanez J."/>
            <person name="Aqrawi P."/>
            <person name="Gross S."/>
            <person name="Joshi V."/>
            <person name="Fowler G."/>
            <person name="Nazareth L."/>
            <person name="Reid J."/>
            <person name="Worley K."/>
            <person name="Petrosino J."/>
            <person name="Highlander S."/>
            <person name="Gibbs R."/>
        </authorList>
    </citation>
    <scope>NUCLEOTIDE SEQUENCE [LARGE SCALE GENOMIC DNA]</scope>
    <source>
        <strain evidence="2">DSM 15272</strain>
    </source>
</reference>
<comment type="caution">
    <text evidence="2">The sequence shown here is derived from an EMBL/GenBank/DDBJ whole genome shotgun (WGS) entry which is preliminary data.</text>
</comment>
<organism evidence="2 3">
    <name type="scientific">Aeromicrobium marinum DSM 15272</name>
    <dbReference type="NCBI Taxonomy" id="585531"/>
    <lineage>
        <taxon>Bacteria</taxon>
        <taxon>Bacillati</taxon>
        <taxon>Actinomycetota</taxon>
        <taxon>Actinomycetes</taxon>
        <taxon>Propionibacteriales</taxon>
        <taxon>Nocardioidaceae</taxon>
        <taxon>Aeromicrobium</taxon>
    </lineage>
</organism>
<dbReference type="RefSeq" id="WP_007077121.1">
    <property type="nucleotide sequence ID" value="NZ_CM001024.1"/>
</dbReference>
<dbReference type="HOGENOM" id="CLU_2730953_0_0_11"/>
<evidence type="ECO:0000313" key="3">
    <source>
        <dbReference type="Proteomes" id="UP000003111"/>
    </source>
</evidence>
<dbReference type="EMBL" id="ACLF03000006">
    <property type="protein sequence ID" value="EFQ82820.1"/>
    <property type="molecule type" value="Genomic_DNA"/>
</dbReference>
<sequence>MAHHANEQWAHGGDTNLRDGVLICPAHHRILHADGWQIRFTDGIPEYIPPPAVDPRRRPRRHTRYTDQRVA</sequence>
<protein>
    <recommendedName>
        <fullName evidence="4">HNH domain-containing protein</fullName>
    </recommendedName>
</protein>
<dbReference type="STRING" id="585531.HMPREF0063_12029"/>
<evidence type="ECO:0008006" key="4">
    <source>
        <dbReference type="Google" id="ProtNLM"/>
    </source>
</evidence>
<dbReference type="eggNOG" id="COG1403">
    <property type="taxonomic scope" value="Bacteria"/>
</dbReference>